<keyword evidence="3" id="KW-1185">Reference proteome</keyword>
<dbReference type="EMBL" id="BSYO01000001">
    <property type="protein sequence ID" value="GMG98167.1"/>
    <property type="molecule type" value="Genomic_DNA"/>
</dbReference>
<reference evidence="2" key="1">
    <citation type="submission" date="2023-05" db="EMBL/GenBank/DDBJ databases">
        <title>Nepenthes gracilis genome sequencing.</title>
        <authorList>
            <person name="Fukushima K."/>
        </authorList>
    </citation>
    <scope>NUCLEOTIDE SEQUENCE</scope>
    <source>
        <strain evidence="2">SING2019-196</strain>
    </source>
</reference>
<name>A0AAD3P2Z9_NEPGR</name>
<feature type="region of interest" description="Disordered" evidence="1">
    <location>
        <begin position="1"/>
        <end position="23"/>
    </location>
</feature>
<evidence type="ECO:0000313" key="2">
    <source>
        <dbReference type="EMBL" id="GMG98167.1"/>
    </source>
</evidence>
<protein>
    <submittedName>
        <fullName evidence="2">Uncharacterized protein</fullName>
    </submittedName>
</protein>
<evidence type="ECO:0000256" key="1">
    <source>
        <dbReference type="SAM" id="MobiDB-lite"/>
    </source>
</evidence>
<comment type="caution">
    <text evidence="2">The sequence shown here is derived from an EMBL/GenBank/DDBJ whole genome shotgun (WGS) entry which is preliminary data.</text>
</comment>
<proteinExistence type="predicted"/>
<accession>A0AAD3P2Z9</accession>
<sequence length="97" mass="10688">MVEKQGGKGCKENRRAKHGNAEESHEILLDSPNFSFLVYPPSTVPGPFNISDCFLILYRLFALLELSFSVLISSSSIAPPALDLLACMDSNFPALHY</sequence>
<organism evidence="2 3">
    <name type="scientific">Nepenthes gracilis</name>
    <name type="common">Slender pitcher plant</name>
    <dbReference type="NCBI Taxonomy" id="150966"/>
    <lineage>
        <taxon>Eukaryota</taxon>
        <taxon>Viridiplantae</taxon>
        <taxon>Streptophyta</taxon>
        <taxon>Embryophyta</taxon>
        <taxon>Tracheophyta</taxon>
        <taxon>Spermatophyta</taxon>
        <taxon>Magnoliopsida</taxon>
        <taxon>eudicotyledons</taxon>
        <taxon>Gunneridae</taxon>
        <taxon>Pentapetalae</taxon>
        <taxon>Caryophyllales</taxon>
        <taxon>Nepenthaceae</taxon>
        <taxon>Nepenthes</taxon>
    </lineage>
</organism>
<gene>
    <name evidence="2" type="ORF">Nepgr_000007</name>
</gene>
<dbReference type="Proteomes" id="UP001279734">
    <property type="component" value="Unassembled WGS sequence"/>
</dbReference>
<dbReference type="AlphaFoldDB" id="A0AAD3P2Z9"/>
<evidence type="ECO:0000313" key="3">
    <source>
        <dbReference type="Proteomes" id="UP001279734"/>
    </source>
</evidence>